<protein>
    <submittedName>
        <fullName evidence="5">CUZD1 protein</fullName>
    </submittedName>
</protein>
<evidence type="ECO:0000256" key="3">
    <source>
        <dbReference type="SAM" id="MobiDB-lite"/>
    </source>
</evidence>
<feature type="compositionally biased region" description="Low complexity" evidence="3">
    <location>
        <begin position="148"/>
        <end position="163"/>
    </location>
</feature>
<proteinExistence type="predicted"/>
<dbReference type="Proteomes" id="UP000838412">
    <property type="component" value="Chromosome 18"/>
</dbReference>
<sequence length="195" mass="21109">MIMKSPLNACGTTSYETPDYIIYDNVVTDESLARAGEIIRDCGFEMRIQCQIPRRLQVSGDFDPIQVPEMYAAVGTGDINVIMHFCTDSVCSNFKPYPVTYRVCEQVYVEVQLLSSDPDLSILVLTGEATPSMSRTGSPLYDIINQGPSSSPRTTPRSTCTPTFSSASLPLSATAALKVVPLPVGGAATSQRRQA</sequence>
<dbReference type="OrthoDB" id="10063988at2759"/>
<dbReference type="Gene3D" id="2.60.40.3210">
    <property type="entry name" value="Zona pellucida, ZP-N domain"/>
    <property type="match status" value="1"/>
</dbReference>
<evidence type="ECO:0000256" key="1">
    <source>
        <dbReference type="ARBA" id="ARBA00022729"/>
    </source>
</evidence>
<evidence type="ECO:0000259" key="4">
    <source>
        <dbReference type="Pfam" id="PF00100"/>
    </source>
</evidence>
<gene>
    <name evidence="5" type="primary">CUZD1</name>
    <name evidence="5" type="ORF">BLAG_LOCUS11591</name>
</gene>
<keyword evidence="6" id="KW-1185">Reference proteome</keyword>
<keyword evidence="2" id="KW-1015">Disulfide bond</keyword>
<name>A0A8J9ZBX5_BRALA</name>
<evidence type="ECO:0000313" key="6">
    <source>
        <dbReference type="Proteomes" id="UP000838412"/>
    </source>
</evidence>
<organism evidence="5 6">
    <name type="scientific">Branchiostoma lanceolatum</name>
    <name type="common">Common lancelet</name>
    <name type="synonym">Amphioxus lanceolatum</name>
    <dbReference type="NCBI Taxonomy" id="7740"/>
    <lineage>
        <taxon>Eukaryota</taxon>
        <taxon>Metazoa</taxon>
        <taxon>Chordata</taxon>
        <taxon>Cephalochordata</taxon>
        <taxon>Leptocardii</taxon>
        <taxon>Amphioxiformes</taxon>
        <taxon>Branchiostomatidae</taxon>
        <taxon>Branchiostoma</taxon>
    </lineage>
</organism>
<feature type="region of interest" description="Disordered" evidence="3">
    <location>
        <begin position="136"/>
        <end position="163"/>
    </location>
</feature>
<feature type="domain" description="ZP-C" evidence="4">
    <location>
        <begin position="76"/>
        <end position="162"/>
    </location>
</feature>
<reference evidence="5" key="1">
    <citation type="submission" date="2022-01" db="EMBL/GenBank/DDBJ databases">
        <authorList>
            <person name="Braso-Vives M."/>
        </authorList>
    </citation>
    <scope>NUCLEOTIDE SEQUENCE</scope>
</reference>
<evidence type="ECO:0000313" key="5">
    <source>
        <dbReference type="EMBL" id="CAH1251105.1"/>
    </source>
</evidence>
<dbReference type="EMBL" id="OV696703">
    <property type="protein sequence ID" value="CAH1251105.1"/>
    <property type="molecule type" value="Genomic_DNA"/>
</dbReference>
<dbReference type="InterPro" id="IPR042235">
    <property type="entry name" value="ZP-C_dom"/>
</dbReference>
<dbReference type="Pfam" id="PF00100">
    <property type="entry name" value="Zona_pellucida"/>
    <property type="match status" value="1"/>
</dbReference>
<dbReference type="PANTHER" id="PTHR14002">
    <property type="entry name" value="ENDOGLIN/TGF-BETA RECEPTOR TYPE III"/>
    <property type="match status" value="1"/>
</dbReference>
<keyword evidence="1" id="KW-0732">Signal</keyword>
<dbReference type="Gene3D" id="2.60.40.4100">
    <property type="entry name" value="Zona pellucida, ZP-C domain"/>
    <property type="match status" value="1"/>
</dbReference>
<evidence type="ECO:0000256" key="2">
    <source>
        <dbReference type="ARBA" id="ARBA00023157"/>
    </source>
</evidence>
<accession>A0A8J9ZBX5</accession>
<dbReference type="InterPro" id="IPR055355">
    <property type="entry name" value="ZP-C"/>
</dbReference>
<dbReference type="PANTHER" id="PTHR14002:SF43">
    <property type="entry name" value="DELTA-LIKE PROTEIN"/>
    <property type="match status" value="1"/>
</dbReference>
<dbReference type="AlphaFoldDB" id="A0A8J9ZBX5"/>